<comment type="caution">
    <text evidence="1">The sequence shown here is derived from an EMBL/GenBank/DDBJ whole genome shotgun (WGS) entry which is preliminary data.</text>
</comment>
<dbReference type="EMBL" id="BGZK01000898">
    <property type="protein sequence ID" value="GBP64463.1"/>
    <property type="molecule type" value="Genomic_DNA"/>
</dbReference>
<gene>
    <name evidence="1" type="ORF">EVAR_46227_1</name>
</gene>
<proteinExistence type="predicted"/>
<keyword evidence="2" id="KW-1185">Reference proteome</keyword>
<accession>A0A4C1XN27</accession>
<evidence type="ECO:0000313" key="1">
    <source>
        <dbReference type="EMBL" id="GBP64463.1"/>
    </source>
</evidence>
<organism evidence="1 2">
    <name type="scientific">Eumeta variegata</name>
    <name type="common">Bagworm moth</name>
    <name type="synonym">Eumeta japonica</name>
    <dbReference type="NCBI Taxonomy" id="151549"/>
    <lineage>
        <taxon>Eukaryota</taxon>
        <taxon>Metazoa</taxon>
        <taxon>Ecdysozoa</taxon>
        <taxon>Arthropoda</taxon>
        <taxon>Hexapoda</taxon>
        <taxon>Insecta</taxon>
        <taxon>Pterygota</taxon>
        <taxon>Neoptera</taxon>
        <taxon>Endopterygota</taxon>
        <taxon>Lepidoptera</taxon>
        <taxon>Glossata</taxon>
        <taxon>Ditrysia</taxon>
        <taxon>Tineoidea</taxon>
        <taxon>Psychidae</taxon>
        <taxon>Oiketicinae</taxon>
        <taxon>Eumeta</taxon>
    </lineage>
</organism>
<sequence>MFDLTVGGAEVGAGEVLALSDVISGRVVKRNDIGTLRSHNGHFSICIIPLGCPIFELNLGKSPCSEQSSPAAAYKEVVVELYFDDIDL</sequence>
<reference evidence="1 2" key="1">
    <citation type="journal article" date="2019" name="Commun. Biol.">
        <title>The bagworm genome reveals a unique fibroin gene that provides high tensile strength.</title>
        <authorList>
            <person name="Kono N."/>
            <person name="Nakamura H."/>
            <person name="Ohtoshi R."/>
            <person name="Tomita M."/>
            <person name="Numata K."/>
            <person name="Arakawa K."/>
        </authorList>
    </citation>
    <scope>NUCLEOTIDE SEQUENCE [LARGE SCALE GENOMIC DNA]</scope>
</reference>
<dbReference type="AlphaFoldDB" id="A0A4C1XN27"/>
<dbReference type="Proteomes" id="UP000299102">
    <property type="component" value="Unassembled WGS sequence"/>
</dbReference>
<protein>
    <submittedName>
        <fullName evidence="1">Uncharacterized protein</fullName>
    </submittedName>
</protein>
<name>A0A4C1XN27_EUMVA</name>
<evidence type="ECO:0000313" key="2">
    <source>
        <dbReference type="Proteomes" id="UP000299102"/>
    </source>
</evidence>